<sequence length="44" mass="4756">MRYSHRTATSEKTIIAVTIRILAGDSNRISIATVIATAIVKVNV</sequence>
<keyword evidence="2" id="KW-1185">Reference proteome</keyword>
<dbReference type="Proteomes" id="UP001163255">
    <property type="component" value="Chromosome"/>
</dbReference>
<accession>A0ABY6GPR2</accession>
<proteinExistence type="predicted"/>
<organism evidence="1 2">
    <name type="scientific">Endozoicomonas euniceicola</name>
    <dbReference type="NCBI Taxonomy" id="1234143"/>
    <lineage>
        <taxon>Bacteria</taxon>
        <taxon>Pseudomonadati</taxon>
        <taxon>Pseudomonadota</taxon>
        <taxon>Gammaproteobacteria</taxon>
        <taxon>Oceanospirillales</taxon>
        <taxon>Endozoicomonadaceae</taxon>
        <taxon>Endozoicomonas</taxon>
    </lineage>
</organism>
<dbReference type="RefSeq" id="WP_262596068.1">
    <property type="nucleotide sequence ID" value="NZ_CP103300.1"/>
</dbReference>
<gene>
    <name evidence="1" type="ORF">NX720_16760</name>
</gene>
<evidence type="ECO:0000313" key="2">
    <source>
        <dbReference type="Proteomes" id="UP001163255"/>
    </source>
</evidence>
<evidence type="ECO:0000313" key="1">
    <source>
        <dbReference type="EMBL" id="UYM14537.1"/>
    </source>
</evidence>
<name>A0ABY6GPR2_9GAMM</name>
<protein>
    <submittedName>
        <fullName evidence="1">Uncharacterized protein</fullName>
    </submittedName>
</protein>
<reference evidence="1" key="1">
    <citation type="submission" date="2022-10" db="EMBL/GenBank/DDBJ databases">
        <title>Completed Genome Sequence of two octocoral isolated bacterium, Endozoicomonas euniceicola EF212T and Endozoicomonas gorgoniicola PS125T.</title>
        <authorList>
            <person name="Chiou Y.-J."/>
            <person name="Chen Y.-H."/>
        </authorList>
    </citation>
    <scope>NUCLEOTIDE SEQUENCE</scope>
    <source>
        <strain evidence="1">EF212</strain>
    </source>
</reference>
<dbReference type="EMBL" id="CP103300">
    <property type="protein sequence ID" value="UYM14537.1"/>
    <property type="molecule type" value="Genomic_DNA"/>
</dbReference>